<dbReference type="AlphaFoldDB" id="E4Y672"/>
<feature type="repeat" description="WD" evidence="3">
    <location>
        <begin position="152"/>
        <end position="191"/>
    </location>
</feature>
<dbReference type="Proteomes" id="UP000011014">
    <property type="component" value="Unassembled WGS sequence"/>
</dbReference>
<dbReference type="PANTHER" id="PTHR18763">
    <property type="entry name" value="WD-REPEAT PROTEIN 18"/>
    <property type="match status" value="1"/>
</dbReference>
<dbReference type="GO" id="GO:0005656">
    <property type="term" value="C:nuclear pre-replicative complex"/>
    <property type="evidence" value="ECO:0007669"/>
    <property type="project" value="TreeGrafter"/>
</dbReference>
<dbReference type="InterPro" id="IPR045227">
    <property type="entry name" value="WDR18/Ipi3/RID3"/>
</dbReference>
<gene>
    <name evidence="4" type="ORF">GSOID_T00019081001</name>
</gene>
<dbReference type="GO" id="GO:0120330">
    <property type="term" value="C:rixosome complex"/>
    <property type="evidence" value="ECO:0007669"/>
    <property type="project" value="TreeGrafter"/>
</dbReference>
<evidence type="ECO:0000313" key="4">
    <source>
        <dbReference type="EMBL" id="CBY31122.1"/>
    </source>
</evidence>
<organism evidence="4">
    <name type="scientific">Oikopleura dioica</name>
    <name type="common">Tunicate</name>
    <dbReference type="NCBI Taxonomy" id="34765"/>
    <lineage>
        <taxon>Eukaryota</taxon>
        <taxon>Metazoa</taxon>
        <taxon>Chordata</taxon>
        <taxon>Tunicata</taxon>
        <taxon>Appendicularia</taxon>
        <taxon>Copelata</taxon>
        <taxon>Oikopleuridae</taxon>
        <taxon>Oikopleura</taxon>
    </lineage>
</organism>
<dbReference type="InterPro" id="IPR015943">
    <property type="entry name" value="WD40/YVTN_repeat-like_dom_sf"/>
</dbReference>
<evidence type="ECO:0000256" key="2">
    <source>
        <dbReference type="ARBA" id="ARBA00022737"/>
    </source>
</evidence>
<dbReference type="EMBL" id="FN654293">
    <property type="protein sequence ID" value="CBY31122.1"/>
    <property type="molecule type" value="Genomic_DNA"/>
</dbReference>
<dbReference type="PROSITE" id="PS50082">
    <property type="entry name" value="WD_REPEATS_2"/>
    <property type="match status" value="1"/>
</dbReference>
<dbReference type="Pfam" id="PF00400">
    <property type="entry name" value="WD40"/>
    <property type="match status" value="2"/>
</dbReference>
<accession>E4Y672</accession>
<keyword evidence="1 3" id="KW-0853">WD repeat</keyword>
<sequence length="406" mass="45540">MELLFVNTDAGVHAYNPFNRLECLKFSIPSNGSCIIDDEIIIIHANKPLIYAYKLQRSIQTPKKFVLPGKPTSISSPGIGKFVFVGISGSLYVWHVTSGRCIHSLQCHFQEINRINSNEHFTATASPDGQVNIFETHSLLDVNARPKTLIKLNAHSLPISDLFLEEDLLFTSSNDFTVKIWSLQELKAKNEESKENKIKQSSLLLSTIDFPAAVTSITLQGSLKTMFASTSDGRLHKMDMSFKLLERGAHKAEQTDWRHDASKGDIFIGTSLDGLECFTSSGNALRIWTSDSGALLRTIQLAGCCFSFYSKMDVWSLLKTDLGKVKSKSVSMEKIQHVPSKDDVLLKFESVKKLSCPLLELVSLRANQLKSEKIPKKEELESEKEIKRLKKLNSELYRQLAVKVLE</sequence>
<dbReference type="SMART" id="SM00320">
    <property type="entry name" value="WD40"/>
    <property type="match status" value="3"/>
</dbReference>
<dbReference type="GO" id="GO:0006364">
    <property type="term" value="P:rRNA processing"/>
    <property type="evidence" value="ECO:0007669"/>
    <property type="project" value="TreeGrafter"/>
</dbReference>
<dbReference type="InterPro" id="IPR036322">
    <property type="entry name" value="WD40_repeat_dom_sf"/>
</dbReference>
<evidence type="ECO:0000256" key="1">
    <source>
        <dbReference type="ARBA" id="ARBA00022574"/>
    </source>
</evidence>
<dbReference type="GO" id="GO:0006261">
    <property type="term" value="P:DNA-templated DNA replication"/>
    <property type="evidence" value="ECO:0007669"/>
    <property type="project" value="TreeGrafter"/>
</dbReference>
<dbReference type="PANTHER" id="PTHR18763:SF0">
    <property type="entry name" value="WD REPEAT-CONTAINING PROTEIN 18"/>
    <property type="match status" value="1"/>
</dbReference>
<name>E4Y672_OIKDI</name>
<dbReference type="InterPro" id="IPR001680">
    <property type="entry name" value="WD40_rpt"/>
</dbReference>
<dbReference type="Gene3D" id="2.130.10.10">
    <property type="entry name" value="YVTN repeat-like/Quinoprotein amine dehydrogenase"/>
    <property type="match status" value="1"/>
</dbReference>
<protein>
    <submittedName>
        <fullName evidence="4">Uncharacterized protein</fullName>
    </submittedName>
</protein>
<keyword evidence="2" id="KW-0677">Repeat</keyword>
<dbReference type="SUPFAM" id="SSF50978">
    <property type="entry name" value="WD40 repeat-like"/>
    <property type="match status" value="1"/>
</dbReference>
<evidence type="ECO:0000256" key="3">
    <source>
        <dbReference type="PROSITE-ProRule" id="PRU00221"/>
    </source>
</evidence>
<proteinExistence type="predicted"/>
<reference evidence="4" key="1">
    <citation type="journal article" date="2010" name="Science">
        <title>Plasticity of animal genome architecture unmasked by rapid evolution of a pelagic tunicate.</title>
        <authorList>
            <person name="Denoeud F."/>
            <person name="Henriet S."/>
            <person name="Mungpakdee S."/>
            <person name="Aury J.M."/>
            <person name="Da Silva C."/>
            <person name="Brinkmann H."/>
            <person name="Mikhaleva J."/>
            <person name="Olsen L.C."/>
            <person name="Jubin C."/>
            <person name="Canestro C."/>
            <person name="Bouquet J.M."/>
            <person name="Danks G."/>
            <person name="Poulain J."/>
            <person name="Campsteijn C."/>
            <person name="Adamski M."/>
            <person name="Cross I."/>
            <person name="Yadetie F."/>
            <person name="Muffato M."/>
            <person name="Louis A."/>
            <person name="Butcher S."/>
            <person name="Tsagkogeorga G."/>
            <person name="Konrad A."/>
            <person name="Singh S."/>
            <person name="Jensen M.F."/>
            <person name="Cong E.H."/>
            <person name="Eikeseth-Otteraa H."/>
            <person name="Noel B."/>
            <person name="Anthouard V."/>
            <person name="Porcel B.M."/>
            <person name="Kachouri-Lafond R."/>
            <person name="Nishino A."/>
            <person name="Ugolini M."/>
            <person name="Chourrout P."/>
            <person name="Nishida H."/>
            <person name="Aasland R."/>
            <person name="Huzurbazar S."/>
            <person name="Westhof E."/>
            <person name="Delsuc F."/>
            <person name="Lehrach H."/>
            <person name="Reinhardt R."/>
            <person name="Weissenbach J."/>
            <person name="Roy S.W."/>
            <person name="Artiguenave F."/>
            <person name="Postlethwait J.H."/>
            <person name="Manak J.R."/>
            <person name="Thompson E.M."/>
            <person name="Jaillon O."/>
            <person name="Du Pasquier L."/>
            <person name="Boudinot P."/>
            <person name="Liberles D.A."/>
            <person name="Volff J.N."/>
            <person name="Philippe H."/>
            <person name="Lenhard B."/>
            <person name="Roest Crollius H."/>
            <person name="Wincker P."/>
            <person name="Chourrout D."/>
        </authorList>
    </citation>
    <scope>NUCLEOTIDE SEQUENCE [LARGE SCALE GENOMIC DNA]</scope>
</reference>